<dbReference type="CDD" id="cd09604">
    <property type="entry name" value="M1_APN_like"/>
    <property type="match status" value="1"/>
</dbReference>
<evidence type="ECO:0000256" key="1">
    <source>
        <dbReference type="SAM" id="MobiDB-lite"/>
    </source>
</evidence>
<evidence type="ECO:0000313" key="5">
    <source>
        <dbReference type="Proteomes" id="UP000609651"/>
    </source>
</evidence>
<dbReference type="InterPro" id="IPR014782">
    <property type="entry name" value="Peptidase_M1_dom"/>
</dbReference>
<comment type="caution">
    <text evidence="4">The sequence shown here is derived from an EMBL/GenBank/DDBJ whole genome shotgun (WGS) entry which is preliminary data.</text>
</comment>
<dbReference type="RefSeq" id="WP_171184552.1">
    <property type="nucleotide sequence ID" value="NZ_WTPX01000022.1"/>
</dbReference>
<evidence type="ECO:0000313" key="4">
    <source>
        <dbReference type="EMBL" id="NNJ25010.1"/>
    </source>
</evidence>
<reference evidence="4 5" key="1">
    <citation type="journal article" date="2020" name="Syst. Appl. Microbiol.">
        <title>Alienimonas chondri sp. nov., a novel planctomycete isolated from the biofilm of the red alga Chondrus crispus.</title>
        <authorList>
            <person name="Vitorino I."/>
            <person name="Albuquerque L."/>
            <person name="Wiegand S."/>
            <person name="Kallscheuer N."/>
            <person name="da Costa M.S."/>
            <person name="Lobo-da-Cunha A."/>
            <person name="Jogler C."/>
            <person name="Lage O.M."/>
        </authorList>
    </citation>
    <scope>NUCLEOTIDE SEQUENCE [LARGE SCALE GENOMIC DNA]</scope>
    <source>
        <strain evidence="4 5">LzC2</strain>
    </source>
</reference>
<feature type="chain" id="PRO_5045696801" description="Peptidase M1 membrane alanine aminopeptidase domain-containing protein" evidence="2">
    <location>
        <begin position="27"/>
        <end position="842"/>
    </location>
</feature>
<organism evidence="4 5">
    <name type="scientific">Alienimonas chondri</name>
    <dbReference type="NCBI Taxonomy" id="2681879"/>
    <lineage>
        <taxon>Bacteria</taxon>
        <taxon>Pseudomonadati</taxon>
        <taxon>Planctomycetota</taxon>
        <taxon>Planctomycetia</taxon>
        <taxon>Planctomycetales</taxon>
        <taxon>Planctomycetaceae</taxon>
        <taxon>Alienimonas</taxon>
    </lineage>
</organism>
<name>A0ABX1VBX4_9PLAN</name>
<dbReference type="PANTHER" id="PTHR11533:SF174">
    <property type="entry name" value="PUROMYCIN-SENSITIVE AMINOPEPTIDASE-RELATED"/>
    <property type="match status" value="1"/>
</dbReference>
<keyword evidence="5" id="KW-1185">Reference proteome</keyword>
<feature type="region of interest" description="Disordered" evidence="1">
    <location>
        <begin position="780"/>
        <end position="842"/>
    </location>
</feature>
<keyword evidence="2" id="KW-0732">Signal</keyword>
<proteinExistence type="predicted"/>
<protein>
    <recommendedName>
        <fullName evidence="3">Peptidase M1 membrane alanine aminopeptidase domain-containing protein</fullName>
    </recommendedName>
</protein>
<feature type="domain" description="Peptidase M1 membrane alanine aminopeptidase" evidence="3">
    <location>
        <begin position="399"/>
        <end position="594"/>
    </location>
</feature>
<feature type="signal peptide" evidence="2">
    <location>
        <begin position="1"/>
        <end position="26"/>
    </location>
</feature>
<dbReference type="InterPro" id="IPR050344">
    <property type="entry name" value="Peptidase_M1_aminopeptidases"/>
</dbReference>
<dbReference type="InterPro" id="IPR027268">
    <property type="entry name" value="Peptidase_M4/M1_CTD_sf"/>
</dbReference>
<evidence type="ECO:0000256" key="2">
    <source>
        <dbReference type="SAM" id="SignalP"/>
    </source>
</evidence>
<gene>
    <name evidence="4" type="ORF">LzC2_10720</name>
</gene>
<sequence length="842" mass="95771">MTRSLLLSRFLWLTAAVALAASPAFAQLSPMKDNGPIPDNAKYGQADVFRELTEILPTPNAYRTASGAPGHEYWQQRADYTIDVTLNEDEHTLTGAETVVYHNNSPDRLEYLWMQLDANLFTPDSLARRTASGPSEMNDMSFDALKAMLAAETFDGGFKIDKVAAGSKDADGPDLPHAIVDTMMRVDLPKPLEPGASYTFNVSWHYNINNVDEIGGRTGYEPLDDGNDLFCIAQWFPRMCVYGDAVGWQHKQYYGRGEFALELGDYDVTITCPADLIVSATGVLQNPGECLTETHRERLESAKTSETPVFVVTQAESDEARKTRNEGGKTKSWQWKAKNVRDFAFTASRAFIWDAWGRTIPDEDSKSGEHFVMCQSLYPSECEPLWSQYSTQAIAHCVEVYSKFTFPYPYPNAISVYGVVGGGMEYPMICWNGPKPEEDGTYTARTKYFLISVVIHEVGHNWFPMIVNSDERRWTWMDEGLNTFLQYLAEQEWEDEYPSRRGRPEDIASYMKSTTQVPIMTNSESLLQFGSNAYAKPATALNILRETILGRDLFDKAFKTYARRWKFKHPEPADFFRTMEDASGRDLDWFWRGWFYTTQHVDLGVSNLRVYTVDAGDPVDKENRERAEEQEEPETLSDRLNKDLPKRLAEFPELADFYNSYDELKATNKSIRSYKEFLEKLDEEQLRLLKNDAKFYMVDITNDGGLPMPVILKLTYADGSTEEVRIPAEIWRANIQKVTKVLMRKKAVEKVELDPNRETADVDRSDNMLPREIVESRFKLFKKKTESNPMQEARKEAERAAKEKAAKEKAAAKAAAEAKTDTESPDEAAEEKAEAEAPRSEN</sequence>
<feature type="compositionally biased region" description="Basic and acidic residues" evidence="1">
    <location>
        <begin position="830"/>
        <end position="842"/>
    </location>
</feature>
<feature type="compositionally biased region" description="Basic and acidic residues" evidence="1">
    <location>
        <begin position="780"/>
        <end position="822"/>
    </location>
</feature>
<dbReference type="SUPFAM" id="SSF55486">
    <property type="entry name" value="Metalloproteases ('zincins'), catalytic domain"/>
    <property type="match status" value="1"/>
</dbReference>
<dbReference type="EMBL" id="WTPX01000022">
    <property type="protein sequence ID" value="NNJ25010.1"/>
    <property type="molecule type" value="Genomic_DNA"/>
</dbReference>
<dbReference type="Gene3D" id="1.10.390.10">
    <property type="entry name" value="Neutral Protease Domain 2"/>
    <property type="match status" value="1"/>
</dbReference>
<evidence type="ECO:0000259" key="3">
    <source>
        <dbReference type="Pfam" id="PF01433"/>
    </source>
</evidence>
<dbReference type="Pfam" id="PF01433">
    <property type="entry name" value="Peptidase_M1"/>
    <property type="match status" value="1"/>
</dbReference>
<dbReference type="Proteomes" id="UP000609651">
    <property type="component" value="Unassembled WGS sequence"/>
</dbReference>
<dbReference type="PANTHER" id="PTHR11533">
    <property type="entry name" value="PROTEASE M1 ZINC METALLOPROTEASE"/>
    <property type="match status" value="1"/>
</dbReference>
<accession>A0ABX1VBX4</accession>